<evidence type="ECO:0000313" key="1">
    <source>
        <dbReference type="EMBL" id="KAK1864513.1"/>
    </source>
</evidence>
<gene>
    <name evidence="1" type="ORF">I4F81_007059</name>
</gene>
<organism evidence="1 2">
    <name type="scientific">Pyropia yezoensis</name>
    <name type="common">Susabi-nori</name>
    <name type="synonym">Porphyra yezoensis</name>
    <dbReference type="NCBI Taxonomy" id="2788"/>
    <lineage>
        <taxon>Eukaryota</taxon>
        <taxon>Rhodophyta</taxon>
        <taxon>Bangiophyceae</taxon>
        <taxon>Bangiales</taxon>
        <taxon>Bangiaceae</taxon>
        <taxon>Pyropia</taxon>
    </lineage>
</organism>
<keyword evidence="2" id="KW-1185">Reference proteome</keyword>
<comment type="caution">
    <text evidence="1">The sequence shown here is derived from an EMBL/GenBank/DDBJ whole genome shotgun (WGS) entry which is preliminary data.</text>
</comment>
<accession>A0ACC3C3Z4</accession>
<evidence type="ECO:0000313" key="2">
    <source>
        <dbReference type="Proteomes" id="UP000798662"/>
    </source>
</evidence>
<dbReference type="Proteomes" id="UP000798662">
    <property type="component" value="Chromosome 2"/>
</dbReference>
<protein>
    <submittedName>
        <fullName evidence="1">Uncharacterized protein</fullName>
    </submittedName>
</protein>
<dbReference type="EMBL" id="CM020619">
    <property type="protein sequence ID" value="KAK1864513.1"/>
    <property type="molecule type" value="Genomic_DNA"/>
</dbReference>
<reference evidence="1" key="1">
    <citation type="submission" date="2019-11" db="EMBL/GenBank/DDBJ databases">
        <title>Nori genome reveals adaptations in red seaweeds to the harsh intertidal environment.</title>
        <authorList>
            <person name="Wang D."/>
            <person name="Mao Y."/>
        </authorList>
    </citation>
    <scope>NUCLEOTIDE SEQUENCE</scope>
    <source>
        <tissue evidence="1">Gametophyte</tissue>
    </source>
</reference>
<proteinExistence type="predicted"/>
<sequence>MVPTLRAVPTCTTVPRAILCRMLGCATSSHFPPHPFPPPPSPFVATTLTSLLASPYTEHHSHHPPVCSAVLLMKGGITKASPAGVRRTSEAGAPGAAARLRATELGAAAQKPSSRRTGGKGPTRRRQNAGEKSRPAGSATHFPPAVHPDEVTADGCEGGQGTDLDGGSNDGDSGNSSGSGESSGLACGNQGHSCGGGSDVDEGSEGGEDGGEACRGAARVAGQEVGAATMPRARYRSAASRARSTVTYTTGDDALRAGLVHAVQALGRYSLMGTPRKGVGAPAGPARGPTRACPEVFVVR</sequence>
<name>A0ACC3C3Z4_PYRYE</name>